<reference evidence="6 7" key="1">
    <citation type="submission" date="2016-10" db="EMBL/GenBank/DDBJ databases">
        <authorList>
            <person name="de Groot N.N."/>
        </authorList>
    </citation>
    <scope>NUCLEOTIDE SEQUENCE [LARGE SCALE GENOMIC DNA]</scope>
    <source>
        <strain evidence="6 7">CGMCC 1.5012</strain>
    </source>
</reference>
<evidence type="ECO:0000256" key="4">
    <source>
        <dbReference type="SAM" id="Phobius"/>
    </source>
</evidence>
<keyword evidence="4" id="KW-1133">Transmembrane helix</keyword>
<feature type="transmembrane region" description="Helical" evidence="4">
    <location>
        <begin position="9"/>
        <end position="29"/>
    </location>
</feature>
<dbReference type="PANTHER" id="PTHR34142:SF1">
    <property type="entry name" value="GLYCOSIDE HYDROLASE FAMILY 5 DOMAIN-CONTAINING PROTEIN"/>
    <property type="match status" value="1"/>
</dbReference>
<keyword evidence="4" id="KW-0812">Transmembrane</keyword>
<evidence type="ECO:0000256" key="1">
    <source>
        <dbReference type="ARBA" id="ARBA00022801"/>
    </source>
</evidence>
<evidence type="ECO:0000313" key="6">
    <source>
        <dbReference type="EMBL" id="SDN80960.1"/>
    </source>
</evidence>
<dbReference type="RefSeq" id="WP_162840415.1">
    <property type="nucleotide sequence ID" value="NZ_FNID01000033.1"/>
</dbReference>
<dbReference type="Gene3D" id="3.20.20.80">
    <property type="entry name" value="Glycosidases"/>
    <property type="match status" value="1"/>
</dbReference>
<keyword evidence="2 3" id="KW-0326">Glycosidase</keyword>
<keyword evidence="4" id="KW-0472">Membrane</keyword>
<dbReference type="InterPro" id="IPR017853">
    <property type="entry name" value="GH"/>
</dbReference>
<dbReference type="GO" id="GO:0009251">
    <property type="term" value="P:glucan catabolic process"/>
    <property type="evidence" value="ECO:0007669"/>
    <property type="project" value="TreeGrafter"/>
</dbReference>
<protein>
    <submittedName>
        <fullName evidence="6">Cellulase (Glycosyl hydrolase family 5)</fullName>
    </submittedName>
</protein>
<dbReference type="STRING" id="258515.SAMN05192585_1339"/>
<evidence type="ECO:0000259" key="5">
    <source>
        <dbReference type="Pfam" id="PF00150"/>
    </source>
</evidence>
<dbReference type="PANTHER" id="PTHR34142">
    <property type="entry name" value="ENDO-BETA-1,4-GLUCANASE A"/>
    <property type="match status" value="1"/>
</dbReference>
<gene>
    <name evidence="6" type="ORF">SAMN05192585_1339</name>
</gene>
<dbReference type="SUPFAM" id="SSF51445">
    <property type="entry name" value="(Trans)glycosidases"/>
    <property type="match status" value="1"/>
</dbReference>
<comment type="similarity">
    <text evidence="3">Belongs to the glycosyl hydrolase 5 (cellulase A) family.</text>
</comment>
<sequence length="349" mass="40130">MNKYIKNSLIIIGSIIGLIIILIMILNSIEDRKPLPSVPKKEVFEAENISSYPSMLTARQNDIINANGEKITLKGIMAPDPQKIDFDNNFNKDFYQKIFSVGGNVIRVPVHPQRYIKDEYYLWRYLDSVVAWAGENEQYVIIDLHFIGNPINGNGNEMAHVGENTKDFMLKFWKQTAAYFKDTPNVIFEIYNEPAFITAADWVGCANELVETIRQTGAKQLILVGGIDYSYDLSWVKKTPISDDNVAYTAHVFPSKKDWDNNFGIISDSYPVVVTEWGYIDKNSSTTKQPYLLGSQESFGNPLIKYMEEHDIGWVACWYDDGWEPQMFTNNFKDSTIWGKFVFEQFKKH</sequence>
<dbReference type="Proteomes" id="UP000199182">
    <property type="component" value="Unassembled WGS sequence"/>
</dbReference>
<dbReference type="Pfam" id="PF00150">
    <property type="entry name" value="Cellulase"/>
    <property type="match status" value="1"/>
</dbReference>
<evidence type="ECO:0000256" key="2">
    <source>
        <dbReference type="ARBA" id="ARBA00023295"/>
    </source>
</evidence>
<accession>A0A1H0EF60</accession>
<organism evidence="6 7">
    <name type="scientific">Acetanaerobacterium elongatum</name>
    <dbReference type="NCBI Taxonomy" id="258515"/>
    <lineage>
        <taxon>Bacteria</taxon>
        <taxon>Bacillati</taxon>
        <taxon>Bacillota</taxon>
        <taxon>Clostridia</taxon>
        <taxon>Eubacteriales</taxon>
        <taxon>Oscillospiraceae</taxon>
        <taxon>Acetanaerobacterium</taxon>
    </lineage>
</organism>
<dbReference type="AlphaFoldDB" id="A0A1H0EF60"/>
<keyword evidence="7" id="KW-1185">Reference proteome</keyword>
<evidence type="ECO:0000313" key="7">
    <source>
        <dbReference type="Proteomes" id="UP000199182"/>
    </source>
</evidence>
<dbReference type="InterPro" id="IPR001547">
    <property type="entry name" value="Glyco_hydro_5"/>
</dbReference>
<feature type="domain" description="Glycoside hydrolase family 5" evidence="5">
    <location>
        <begin position="65"/>
        <end position="316"/>
    </location>
</feature>
<dbReference type="GO" id="GO:0004553">
    <property type="term" value="F:hydrolase activity, hydrolyzing O-glycosyl compounds"/>
    <property type="evidence" value="ECO:0007669"/>
    <property type="project" value="InterPro"/>
</dbReference>
<proteinExistence type="inferred from homology"/>
<name>A0A1H0EF60_9FIRM</name>
<evidence type="ECO:0000256" key="3">
    <source>
        <dbReference type="RuleBase" id="RU361153"/>
    </source>
</evidence>
<dbReference type="EMBL" id="FNID01000033">
    <property type="protein sequence ID" value="SDN80960.1"/>
    <property type="molecule type" value="Genomic_DNA"/>
</dbReference>
<keyword evidence="1 3" id="KW-0378">Hydrolase</keyword>